<name>X1AA05_9ZZZZ</name>
<comment type="caution">
    <text evidence="1">The sequence shown here is derived from an EMBL/GenBank/DDBJ whole genome shotgun (WGS) entry which is preliminary data.</text>
</comment>
<proteinExistence type="predicted"/>
<sequence>MINFNYLINVRSLERWALLRQPDFIEANKEYVRISNALKKFTTPDARIAVVTAGAIPYFTERPAIDLLGKNDPIIARQDNHIPKNLTDIRPGHMKWDYDYAIGQIKPDVIVQLWGDTKAAQEYIKQYYTGVEIDGM</sequence>
<gene>
    <name evidence="1" type="ORF">S01H4_23615</name>
</gene>
<protein>
    <submittedName>
        <fullName evidence="1">Uncharacterized protein</fullName>
    </submittedName>
</protein>
<reference evidence="1" key="1">
    <citation type="journal article" date="2014" name="Front. Microbiol.">
        <title>High frequency of phylogenetically diverse reductive dehalogenase-homologous genes in deep subseafloor sedimentary metagenomes.</title>
        <authorList>
            <person name="Kawai M."/>
            <person name="Futagami T."/>
            <person name="Toyoda A."/>
            <person name="Takaki Y."/>
            <person name="Nishi S."/>
            <person name="Hori S."/>
            <person name="Arai W."/>
            <person name="Tsubouchi T."/>
            <person name="Morono Y."/>
            <person name="Uchiyama I."/>
            <person name="Ito T."/>
            <person name="Fujiyama A."/>
            <person name="Inagaki F."/>
            <person name="Takami H."/>
        </authorList>
    </citation>
    <scope>NUCLEOTIDE SEQUENCE</scope>
    <source>
        <strain evidence="1">Expedition CK06-06</strain>
    </source>
</reference>
<feature type="non-terminal residue" evidence="1">
    <location>
        <position position="136"/>
    </location>
</feature>
<dbReference type="EMBL" id="BART01010980">
    <property type="protein sequence ID" value="GAG79290.1"/>
    <property type="molecule type" value="Genomic_DNA"/>
</dbReference>
<organism evidence="1">
    <name type="scientific">marine sediment metagenome</name>
    <dbReference type="NCBI Taxonomy" id="412755"/>
    <lineage>
        <taxon>unclassified sequences</taxon>
        <taxon>metagenomes</taxon>
        <taxon>ecological metagenomes</taxon>
    </lineage>
</organism>
<accession>X1AA05</accession>
<dbReference type="AlphaFoldDB" id="X1AA05"/>
<evidence type="ECO:0000313" key="1">
    <source>
        <dbReference type="EMBL" id="GAG79290.1"/>
    </source>
</evidence>